<protein>
    <recommendedName>
        <fullName evidence="2">SGNH hydrolase-type esterase domain-containing protein</fullName>
    </recommendedName>
</protein>
<dbReference type="InterPro" id="IPR013830">
    <property type="entry name" value="SGNH_hydro"/>
</dbReference>
<dbReference type="InterPro" id="IPR051532">
    <property type="entry name" value="Ester_Hydrolysis_Enzymes"/>
</dbReference>
<evidence type="ECO:0000313" key="4">
    <source>
        <dbReference type="Proteomes" id="UP000594262"/>
    </source>
</evidence>
<feature type="signal peptide" evidence="1">
    <location>
        <begin position="1"/>
        <end position="23"/>
    </location>
</feature>
<organism evidence="3 4">
    <name type="scientific">Clytia hemisphaerica</name>
    <dbReference type="NCBI Taxonomy" id="252671"/>
    <lineage>
        <taxon>Eukaryota</taxon>
        <taxon>Metazoa</taxon>
        <taxon>Cnidaria</taxon>
        <taxon>Hydrozoa</taxon>
        <taxon>Hydroidolina</taxon>
        <taxon>Leptothecata</taxon>
        <taxon>Obeliida</taxon>
        <taxon>Clytiidae</taxon>
        <taxon>Clytia</taxon>
    </lineage>
</organism>
<dbReference type="OrthoDB" id="408760at2759"/>
<dbReference type="PANTHER" id="PTHR30383:SF5">
    <property type="entry name" value="SGNH HYDROLASE-TYPE ESTERASE DOMAIN-CONTAINING PROTEIN"/>
    <property type="match status" value="1"/>
</dbReference>
<evidence type="ECO:0000256" key="1">
    <source>
        <dbReference type="SAM" id="SignalP"/>
    </source>
</evidence>
<dbReference type="AlphaFoldDB" id="A0A7M5X7U0"/>
<evidence type="ECO:0000313" key="3">
    <source>
        <dbReference type="EnsemblMetazoa" id="CLYHEMP018886.1"/>
    </source>
</evidence>
<keyword evidence="1" id="KW-0732">Signal</keyword>
<dbReference type="SUPFAM" id="SSF52266">
    <property type="entry name" value="SGNH hydrolase"/>
    <property type="match status" value="1"/>
</dbReference>
<accession>A0A7M5X7U0</accession>
<proteinExistence type="predicted"/>
<dbReference type="GO" id="GO:0004622">
    <property type="term" value="F:phosphatidylcholine lysophospholipase activity"/>
    <property type="evidence" value="ECO:0007669"/>
    <property type="project" value="TreeGrafter"/>
</dbReference>
<reference evidence="3" key="1">
    <citation type="submission" date="2021-01" db="UniProtKB">
        <authorList>
            <consortium name="EnsemblMetazoa"/>
        </authorList>
    </citation>
    <scope>IDENTIFICATION</scope>
</reference>
<dbReference type="PANTHER" id="PTHR30383">
    <property type="entry name" value="THIOESTERASE 1/PROTEASE 1/LYSOPHOSPHOLIPASE L1"/>
    <property type="match status" value="1"/>
</dbReference>
<dbReference type="Gene3D" id="3.40.50.1110">
    <property type="entry name" value="SGNH hydrolase"/>
    <property type="match status" value="1"/>
</dbReference>
<feature type="domain" description="SGNH hydrolase-type esterase" evidence="2">
    <location>
        <begin position="42"/>
        <end position="223"/>
    </location>
</feature>
<dbReference type="InterPro" id="IPR036514">
    <property type="entry name" value="SGNH_hydro_sf"/>
</dbReference>
<dbReference type="CDD" id="cd00229">
    <property type="entry name" value="SGNH_hydrolase"/>
    <property type="match status" value="1"/>
</dbReference>
<evidence type="ECO:0000259" key="2">
    <source>
        <dbReference type="Pfam" id="PF13472"/>
    </source>
</evidence>
<sequence>MLKCCLFVMLMFICLFMLRSVETFVDRQRQNCSDEKTLCILCIGDSITQGYYGLNGIFYPYTMALRSALTRRYPDVYVRIFTRGRGGDMVHGKMRERLERELSREKFDLVIIMAGINDLIKLTLKNNEDLFEKLIDLHTLALDQGALRTVAMTLLPSQPGADKLKFITEDVFEVMRERTNTQIRSINSTDTSVCDTEQCFPPLLPGSYYWQPDHVHPSPLGYNILGRCVFSCLVGEVEFLLDIKQLNQILGIV</sequence>
<dbReference type="EnsemblMetazoa" id="CLYHEMT018886.1">
    <property type="protein sequence ID" value="CLYHEMP018886.1"/>
    <property type="gene ID" value="CLYHEMG018886"/>
</dbReference>
<dbReference type="Proteomes" id="UP000594262">
    <property type="component" value="Unplaced"/>
</dbReference>
<name>A0A7M5X7U0_9CNID</name>
<feature type="chain" id="PRO_5029817861" description="SGNH hydrolase-type esterase domain-containing protein" evidence="1">
    <location>
        <begin position="24"/>
        <end position="253"/>
    </location>
</feature>
<dbReference type="Pfam" id="PF13472">
    <property type="entry name" value="Lipase_GDSL_2"/>
    <property type="match status" value="1"/>
</dbReference>
<keyword evidence="4" id="KW-1185">Reference proteome</keyword>